<dbReference type="PANTHER" id="PTHR10342">
    <property type="entry name" value="ARYLSULFATASE"/>
    <property type="match status" value="1"/>
</dbReference>
<dbReference type="GeneID" id="118412106"/>
<comment type="similarity">
    <text evidence="2">Belongs to the sulfatase family.</text>
</comment>
<evidence type="ECO:0000256" key="3">
    <source>
        <dbReference type="ARBA" id="ARBA00022723"/>
    </source>
</evidence>
<reference evidence="9" key="1">
    <citation type="journal article" date="2020" name="Nat. Ecol. Evol.">
        <title>Deeply conserved synteny resolves early events in vertebrate evolution.</title>
        <authorList>
            <person name="Simakov O."/>
            <person name="Marletaz F."/>
            <person name="Yue J.X."/>
            <person name="O'Connell B."/>
            <person name="Jenkins J."/>
            <person name="Brandt A."/>
            <person name="Calef R."/>
            <person name="Tung C.H."/>
            <person name="Huang T.K."/>
            <person name="Schmutz J."/>
            <person name="Satoh N."/>
            <person name="Yu J.K."/>
            <person name="Putnam N.H."/>
            <person name="Green R.E."/>
            <person name="Rokhsar D.S."/>
        </authorList>
    </citation>
    <scope>NUCLEOTIDE SEQUENCE [LARGE SCALE GENOMIC DNA]</scope>
    <source>
        <strain evidence="9">S238N-H82</strain>
    </source>
</reference>
<dbReference type="SUPFAM" id="SSF53649">
    <property type="entry name" value="Alkaline phosphatase-like"/>
    <property type="match status" value="2"/>
</dbReference>
<dbReference type="PROSITE" id="PS00523">
    <property type="entry name" value="SULFATASE_1"/>
    <property type="match status" value="1"/>
</dbReference>
<dbReference type="OrthoDB" id="103349at2759"/>
<evidence type="ECO:0000256" key="7">
    <source>
        <dbReference type="SAM" id="SignalP"/>
    </source>
</evidence>
<dbReference type="Proteomes" id="UP000001554">
    <property type="component" value="Chromosome 3"/>
</dbReference>
<keyword evidence="6" id="KW-0325">Glycoprotein</keyword>
<dbReference type="InterPro" id="IPR024607">
    <property type="entry name" value="Sulfatase_CS"/>
</dbReference>
<dbReference type="RefSeq" id="XP_035670633.1">
    <property type="nucleotide sequence ID" value="XM_035814740.1"/>
</dbReference>
<evidence type="ECO:0000256" key="1">
    <source>
        <dbReference type="ARBA" id="ARBA00001913"/>
    </source>
</evidence>
<keyword evidence="9" id="KW-1185">Reference proteome</keyword>
<dbReference type="PANTHER" id="PTHR10342:SF273">
    <property type="entry name" value="RE14504P"/>
    <property type="match status" value="1"/>
</dbReference>
<evidence type="ECO:0000256" key="6">
    <source>
        <dbReference type="ARBA" id="ARBA00023180"/>
    </source>
</evidence>
<dbReference type="CDD" id="cd16029">
    <property type="entry name" value="4-S"/>
    <property type="match status" value="1"/>
</dbReference>
<reference evidence="10" key="2">
    <citation type="submission" date="2025-08" db="UniProtKB">
        <authorList>
            <consortium name="RefSeq"/>
        </authorList>
    </citation>
    <scope>IDENTIFICATION</scope>
    <source>
        <strain evidence="10">S238N-H82</strain>
        <tissue evidence="10">Testes</tissue>
    </source>
</reference>
<feature type="domain" description="Sulfatase N-terminal" evidence="8">
    <location>
        <begin position="175"/>
        <end position="400"/>
    </location>
</feature>
<keyword evidence="5" id="KW-0106">Calcium</keyword>
<proteinExistence type="inferred from homology"/>
<gene>
    <name evidence="10" type="primary">LOC118412106</name>
</gene>
<evidence type="ECO:0000256" key="4">
    <source>
        <dbReference type="ARBA" id="ARBA00022801"/>
    </source>
</evidence>
<dbReference type="GO" id="GO:0008484">
    <property type="term" value="F:sulfuric ester hydrolase activity"/>
    <property type="evidence" value="ECO:0000318"/>
    <property type="project" value="GO_Central"/>
</dbReference>
<evidence type="ECO:0000256" key="2">
    <source>
        <dbReference type="ARBA" id="ARBA00008779"/>
    </source>
</evidence>
<dbReference type="InterPro" id="IPR000917">
    <property type="entry name" value="Sulfatase_N"/>
</dbReference>
<dbReference type="Gene3D" id="3.30.1120.10">
    <property type="match status" value="1"/>
</dbReference>
<dbReference type="InterPro" id="IPR047115">
    <property type="entry name" value="ARSB"/>
</dbReference>
<dbReference type="Gene3D" id="3.40.720.10">
    <property type="entry name" value="Alkaline Phosphatase, subunit A"/>
    <property type="match status" value="2"/>
</dbReference>
<evidence type="ECO:0000313" key="10">
    <source>
        <dbReference type="RefSeq" id="XP_035670633.1"/>
    </source>
</evidence>
<feature type="domain" description="Sulfatase N-terminal" evidence="8">
    <location>
        <begin position="33"/>
        <end position="167"/>
    </location>
</feature>
<keyword evidence="3" id="KW-0479">Metal-binding</keyword>
<dbReference type="InterPro" id="IPR017850">
    <property type="entry name" value="Alkaline_phosphatase_core_sf"/>
</dbReference>
<dbReference type="AlphaFoldDB" id="A0A9J7KU55"/>
<keyword evidence="4" id="KW-0378">Hydrolase</keyword>
<evidence type="ECO:0000313" key="9">
    <source>
        <dbReference type="Proteomes" id="UP000001554"/>
    </source>
</evidence>
<feature type="signal peptide" evidence="7">
    <location>
        <begin position="1"/>
        <end position="24"/>
    </location>
</feature>
<evidence type="ECO:0000256" key="5">
    <source>
        <dbReference type="ARBA" id="ARBA00022837"/>
    </source>
</evidence>
<accession>A0A9J7KU55</accession>
<feature type="chain" id="PRO_5039954939" evidence="7">
    <location>
        <begin position="25"/>
        <end position="584"/>
    </location>
</feature>
<dbReference type="Pfam" id="PF00884">
    <property type="entry name" value="Sulfatase"/>
    <property type="match status" value="2"/>
</dbReference>
<dbReference type="PROSITE" id="PS00149">
    <property type="entry name" value="SULFATASE_2"/>
    <property type="match status" value="1"/>
</dbReference>
<dbReference type="GO" id="GO:0046872">
    <property type="term" value="F:metal ion binding"/>
    <property type="evidence" value="ECO:0007669"/>
    <property type="project" value="UniProtKB-KW"/>
</dbReference>
<protein>
    <submittedName>
        <fullName evidence="10">Arylsulfatase B-like isoform X2</fullName>
    </submittedName>
</protein>
<name>A0A9J7KU55_BRAFL</name>
<evidence type="ECO:0000259" key="8">
    <source>
        <dbReference type="Pfam" id="PF00884"/>
    </source>
</evidence>
<sequence>MAVDCKGVLLLLLFTAALCDGSSSSKNTQDQPPHIILIVADDLGWNDVSFHGSDQIPTPNLDSLAYSGVILGNYYVSPICTPTRSAIMTGRHPIHTGLQHFVIVSAQPYGLALNETILPQYLKQLGYTTRMVGKWHLGMYAWDYTPTYRGFDSFFGYYTGAEGYVDHVNGIHASWHLGHHAWEFTPTFRGFDSYFGYLTGKDNYYDHTDDESNSPEELGYKGLDLRNGTEPVWTENGTYSTELFSTEAERIIASHDTSKPLFLYLPHQAVHSGNPDNPLQAPQKYIDKFPHIQHPGRRTFAAMVSALDDAVGNVTKALSARGMLENSVIIFTTDNGGPAAGFDQNYASNWPLRGVKNTLWEGGVHGTGFVHSPLIKQPKRTTHELLHVCDLLPTIYELAGGDSTELKNLDGTNVWETISRGVQSPRVEVLHNIDPKRKTAALRYGDYKIILGEAYKGAWDGWYPPEGVTTNHSEEANHVPRWSGPLKIKCAEKPANVSTNCKPRDNPCVFNIKEDPCEFNNIADWNKPLVNFLMGRLEAYSETAVPMRNQPTDPRGNPKYHGGVWSPWINLTDTSVSTNELFGQ</sequence>
<keyword evidence="7" id="KW-0732">Signal</keyword>
<organism evidence="9 10">
    <name type="scientific">Branchiostoma floridae</name>
    <name type="common">Florida lancelet</name>
    <name type="synonym">Amphioxus</name>
    <dbReference type="NCBI Taxonomy" id="7739"/>
    <lineage>
        <taxon>Eukaryota</taxon>
        <taxon>Metazoa</taxon>
        <taxon>Chordata</taxon>
        <taxon>Cephalochordata</taxon>
        <taxon>Leptocardii</taxon>
        <taxon>Amphioxiformes</taxon>
        <taxon>Branchiostomatidae</taxon>
        <taxon>Branchiostoma</taxon>
    </lineage>
</organism>
<comment type="cofactor">
    <cofactor evidence="1">
        <name>Ca(2+)</name>
        <dbReference type="ChEBI" id="CHEBI:29108"/>
    </cofactor>
</comment>